<organism evidence="3 4">
    <name type="scientific">Ottowia thiooxydans</name>
    <dbReference type="NCBI Taxonomy" id="219182"/>
    <lineage>
        <taxon>Bacteria</taxon>
        <taxon>Pseudomonadati</taxon>
        <taxon>Pseudomonadota</taxon>
        <taxon>Betaproteobacteria</taxon>
        <taxon>Burkholderiales</taxon>
        <taxon>Comamonadaceae</taxon>
        <taxon>Ottowia</taxon>
    </lineage>
</organism>
<feature type="transmembrane region" description="Helical" evidence="1">
    <location>
        <begin position="262"/>
        <end position="285"/>
    </location>
</feature>
<evidence type="ECO:0000313" key="3">
    <source>
        <dbReference type="EMBL" id="MET4580058.1"/>
    </source>
</evidence>
<keyword evidence="1" id="KW-1133">Transmembrane helix</keyword>
<protein>
    <submittedName>
        <fullName evidence="3">Tricarboxylic transport membrane protein</fullName>
    </submittedName>
</protein>
<dbReference type="InterPro" id="IPR002823">
    <property type="entry name" value="DUF112_TM"/>
</dbReference>
<accession>A0ABV2QGA4</accession>
<feature type="transmembrane region" description="Helical" evidence="1">
    <location>
        <begin position="390"/>
        <end position="408"/>
    </location>
</feature>
<keyword evidence="1" id="KW-0812">Transmembrane</keyword>
<name>A0ABV2QGA4_9BURK</name>
<feature type="transmembrane region" description="Helical" evidence="1">
    <location>
        <begin position="169"/>
        <end position="188"/>
    </location>
</feature>
<feature type="domain" description="DUF112" evidence="2">
    <location>
        <begin position="21"/>
        <end position="442"/>
    </location>
</feature>
<keyword evidence="1" id="KW-0472">Membrane</keyword>
<sequence length="507" mass="53511">MELIDHLTLGFSTALTLQNVLYALAGCLVGTLVGILPGLGPVATIAMLLPVTYTLPPTSALIMLASIYYGAQYGGSTTAILMKIPGESSSVVTTIDGYEMAKKGRAGPALAASALGSFVAGSFGTLLVAALAMPLTEIAFKFGPAEYFSLMVLGLVGAVAMSPDSIDKSLGLMVVGVLLSLVGTDVNSGATRYTFDVLELLSGIEFTAIAMGLFGIGEIVANLENQRRSRAEEIVPVAKVHGLMPTREDWRRMAPSILRGTAVGSILGILPGAGVTIASFAGYTVEKKFSRHRHELGKGAIEGVAGPESANNSAAQTNFISLLTLGVPGSAVMALMLGAMIIQNIQPGPQAISSHPQVFWGLIASMWIGNAMLVVLNLPLIGVWIKLLSVPYRFMYPAILVFCAIGAYSVQNSTFDVALLSLFGVLGYAMLKLKVSPVPLLLGFVLGPMLETSFRRTLMVSRGDFSVFYNRPLSLSLLLVAVVLVIATLVPTLRRRKHEVLTESADF</sequence>
<reference evidence="3 4" key="1">
    <citation type="submission" date="2024-06" db="EMBL/GenBank/DDBJ databases">
        <title>Sorghum-associated microbial communities from plants grown in Nebraska, USA.</title>
        <authorList>
            <person name="Schachtman D."/>
        </authorList>
    </citation>
    <scope>NUCLEOTIDE SEQUENCE [LARGE SCALE GENOMIC DNA]</scope>
    <source>
        <strain evidence="3 4">2709</strain>
    </source>
</reference>
<evidence type="ECO:0000256" key="1">
    <source>
        <dbReference type="SAM" id="Phobius"/>
    </source>
</evidence>
<evidence type="ECO:0000313" key="4">
    <source>
        <dbReference type="Proteomes" id="UP001549320"/>
    </source>
</evidence>
<feature type="transmembrane region" description="Helical" evidence="1">
    <location>
        <begin position="109"/>
        <end position="133"/>
    </location>
</feature>
<feature type="transmembrane region" description="Helical" evidence="1">
    <location>
        <begin position="319"/>
        <end position="345"/>
    </location>
</feature>
<gene>
    <name evidence="3" type="ORF">ABIE13_005196</name>
</gene>
<feature type="transmembrane region" description="Helical" evidence="1">
    <location>
        <begin position="357"/>
        <end position="378"/>
    </location>
</feature>
<evidence type="ECO:0000259" key="2">
    <source>
        <dbReference type="Pfam" id="PF01970"/>
    </source>
</evidence>
<feature type="transmembrane region" description="Helical" evidence="1">
    <location>
        <begin position="51"/>
        <end position="71"/>
    </location>
</feature>
<dbReference type="PANTHER" id="PTHR35342">
    <property type="entry name" value="TRICARBOXYLIC TRANSPORT PROTEIN"/>
    <property type="match status" value="1"/>
</dbReference>
<dbReference type="EMBL" id="JBEPSH010000013">
    <property type="protein sequence ID" value="MET4580058.1"/>
    <property type="molecule type" value="Genomic_DNA"/>
</dbReference>
<proteinExistence type="predicted"/>
<keyword evidence="4" id="KW-1185">Reference proteome</keyword>
<feature type="transmembrane region" description="Helical" evidence="1">
    <location>
        <begin position="474"/>
        <end position="493"/>
    </location>
</feature>
<comment type="caution">
    <text evidence="3">The sequence shown here is derived from an EMBL/GenBank/DDBJ whole genome shotgun (WGS) entry which is preliminary data.</text>
</comment>
<dbReference type="Proteomes" id="UP001549320">
    <property type="component" value="Unassembled WGS sequence"/>
</dbReference>
<feature type="transmembrane region" description="Helical" evidence="1">
    <location>
        <begin position="20"/>
        <end position="39"/>
    </location>
</feature>
<dbReference type="RefSeq" id="WP_354448686.1">
    <property type="nucleotide sequence ID" value="NZ_JBEPSH010000013.1"/>
</dbReference>
<dbReference type="Pfam" id="PF01970">
    <property type="entry name" value="TctA"/>
    <property type="match status" value="1"/>
</dbReference>
<feature type="transmembrane region" description="Helical" evidence="1">
    <location>
        <begin position="200"/>
        <end position="221"/>
    </location>
</feature>
<feature type="transmembrane region" description="Helical" evidence="1">
    <location>
        <begin position="145"/>
        <end position="163"/>
    </location>
</feature>
<dbReference type="PANTHER" id="PTHR35342:SF5">
    <property type="entry name" value="TRICARBOXYLIC TRANSPORT PROTEIN"/>
    <property type="match status" value="1"/>
</dbReference>